<keyword evidence="3" id="KW-0804">Transcription</keyword>
<evidence type="ECO:0000259" key="5">
    <source>
        <dbReference type="PROSITE" id="PS50043"/>
    </source>
</evidence>
<keyword evidence="2" id="KW-0238">DNA-binding</keyword>
<protein>
    <submittedName>
        <fullName evidence="6">LuxR C-terminal-related transcriptional regulator</fullName>
    </submittedName>
</protein>
<name>A0A9X1MC72_9MICC</name>
<dbReference type="PRINTS" id="PR00038">
    <property type="entry name" value="HTHLUXR"/>
</dbReference>
<dbReference type="InterPro" id="IPR036388">
    <property type="entry name" value="WH-like_DNA-bd_sf"/>
</dbReference>
<dbReference type="RefSeq" id="WP_227895089.1">
    <property type="nucleotide sequence ID" value="NZ_CP099466.1"/>
</dbReference>
<dbReference type="InterPro" id="IPR041664">
    <property type="entry name" value="AAA_16"/>
</dbReference>
<gene>
    <name evidence="6" type="ORF">LJ757_05505</name>
</gene>
<dbReference type="Pfam" id="PF13191">
    <property type="entry name" value="AAA_16"/>
    <property type="match status" value="1"/>
</dbReference>
<feature type="domain" description="HTH luxR-type" evidence="5">
    <location>
        <begin position="829"/>
        <end position="893"/>
    </location>
</feature>
<dbReference type="SMART" id="SM00421">
    <property type="entry name" value="HTH_LUXR"/>
    <property type="match status" value="1"/>
</dbReference>
<evidence type="ECO:0000256" key="3">
    <source>
        <dbReference type="ARBA" id="ARBA00023163"/>
    </source>
</evidence>
<sequence length="893" mass="95742">MQGFASQQLVGRDEEVGAVLDSLRSAELHGALIVAEAGLGKSAVANVVAATLGREMPVHRVHASSALTGIPFGALAPLLPVLSAHDTDSPLAVMRALLERLRPADREGRVLPLVVVDDAHALDEASADLLSQLMVSGTVRMLLLTRSITDIPAGIPALVWSGVISRHHLLPLTDAQVHELCSQVLGGPVLSTTSAELARKSGGNPMFVLALLAETRRTGNLVSRHGVWLLGENVRPPQGRLGDLLKAQLSGLSNEEREAMEIIALAEPVPVGVAFQLGLHRSVDSLTASNLVSVEHEGPRLLRPRHPLYGELVRHMVPAARSARLRQRVLEVLPEHTDSMDGLLRSVAWSLDCGAKVPDDQLLRAAFMANNFFDSNFALRAAREIQDPQLLPAASVQIARAHYQSGNHRAARELVAGTVDASTDLTTAKLGTLLEVQLRQHGESNAEEVHGVRRAWEAAIDRIESSASAEGPADAEMLSDIASSRRGAALLGALIDVAAGSYRTTAAKLTDLLTEARAAGDLEAVLVASALLGDIHTCTGRAETAVNFTREALGIVLRNDHRFLAYYQFVLHRHLSALLWAGYWDEAQNSVHQDLVASSRSFIRIGGSVDLCLAVMDLRRGELRAALPKLAAAIEGLRAHDPEGSLPLALAIAAQISARQGDTGRADELLADAGELTPRGTLTTRVIAAGNRLAAEYARTNDPAFLEELREAAAQAEEQGLVAAEFELRALSMNLGDSTSMNRLLKLSEDVQGPRGRAMSVFARAVLDQDVTALLHIAAEPVDADSEGLRPLALQEALRLAKTSGDRTQVQRVQRSIGKGTDASAARRNASGPPVLTRREKDVAALVIKGYRNAEVAERLYLSVRTVEGHIYRIFEKLGISKRDELTAELMGE</sequence>
<proteinExistence type="predicted"/>
<dbReference type="AlphaFoldDB" id="A0A9X1MC72"/>
<dbReference type="GO" id="GO:0006355">
    <property type="term" value="P:regulation of DNA-templated transcription"/>
    <property type="evidence" value="ECO:0007669"/>
    <property type="project" value="InterPro"/>
</dbReference>
<dbReference type="PANTHER" id="PTHR44688">
    <property type="entry name" value="DNA-BINDING TRANSCRIPTIONAL ACTIVATOR DEVR_DOSR"/>
    <property type="match status" value="1"/>
</dbReference>
<dbReference type="Gene3D" id="3.40.50.300">
    <property type="entry name" value="P-loop containing nucleotide triphosphate hydrolases"/>
    <property type="match status" value="1"/>
</dbReference>
<dbReference type="InterPro" id="IPR027417">
    <property type="entry name" value="P-loop_NTPase"/>
</dbReference>
<evidence type="ECO:0000313" key="6">
    <source>
        <dbReference type="EMBL" id="MCC3297263.1"/>
    </source>
</evidence>
<reference evidence="6" key="1">
    <citation type="submission" date="2021-10" db="EMBL/GenBank/DDBJ databases">
        <title>Novel species in genus Arthrobacter.</title>
        <authorList>
            <person name="Liu Y."/>
        </authorList>
    </citation>
    <scope>NUCLEOTIDE SEQUENCE</scope>
    <source>
        <strain evidence="6">Zg-Y453</strain>
    </source>
</reference>
<keyword evidence="7" id="KW-1185">Reference proteome</keyword>
<comment type="caution">
    <text evidence="6">The sequence shown here is derived from an EMBL/GenBank/DDBJ whole genome shotgun (WGS) entry which is preliminary data.</text>
</comment>
<dbReference type="PROSITE" id="PS00622">
    <property type="entry name" value="HTH_LUXR_1"/>
    <property type="match status" value="1"/>
</dbReference>
<dbReference type="Pfam" id="PF00196">
    <property type="entry name" value="GerE"/>
    <property type="match status" value="1"/>
</dbReference>
<dbReference type="SUPFAM" id="SSF52540">
    <property type="entry name" value="P-loop containing nucleoside triphosphate hydrolases"/>
    <property type="match status" value="1"/>
</dbReference>
<evidence type="ECO:0000256" key="2">
    <source>
        <dbReference type="ARBA" id="ARBA00023125"/>
    </source>
</evidence>
<dbReference type="PROSITE" id="PS50043">
    <property type="entry name" value="HTH_LUXR_2"/>
    <property type="match status" value="1"/>
</dbReference>
<dbReference type="CDD" id="cd06170">
    <property type="entry name" value="LuxR_C_like"/>
    <property type="match status" value="1"/>
</dbReference>
<dbReference type="Proteomes" id="UP001139158">
    <property type="component" value="Unassembled WGS sequence"/>
</dbReference>
<dbReference type="SUPFAM" id="SSF46894">
    <property type="entry name" value="C-terminal effector domain of the bipartite response regulators"/>
    <property type="match status" value="1"/>
</dbReference>
<dbReference type="InterPro" id="IPR016032">
    <property type="entry name" value="Sig_transdc_resp-reg_C-effctor"/>
</dbReference>
<dbReference type="GO" id="GO:0003677">
    <property type="term" value="F:DNA binding"/>
    <property type="evidence" value="ECO:0007669"/>
    <property type="project" value="UniProtKB-KW"/>
</dbReference>
<dbReference type="EMBL" id="JAJFZV010000004">
    <property type="protein sequence ID" value="MCC3297263.1"/>
    <property type="molecule type" value="Genomic_DNA"/>
</dbReference>
<evidence type="ECO:0000313" key="7">
    <source>
        <dbReference type="Proteomes" id="UP001139158"/>
    </source>
</evidence>
<organism evidence="6 7">
    <name type="scientific">Arthrobacter caoxuetaonis</name>
    <dbReference type="NCBI Taxonomy" id="2886935"/>
    <lineage>
        <taxon>Bacteria</taxon>
        <taxon>Bacillati</taxon>
        <taxon>Actinomycetota</taxon>
        <taxon>Actinomycetes</taxon>
        <taxon>Micrococcales</taxon>
        <taxon>Micrococcaceae</taxon>
        <taxon>Arthrobacter</taxon>
    </lineage>
</organism>
<accession>A0A9X1MC72</accession>
<dbReference type="Gene3D" id="1.10.10.10">
    <property type="entry name" value="Winged helix-like DNA-binding domain superfamily/Winged helix DNA-binding domain"/>
    <property type="match status" value="1"/>
</dbReference>
<evidence type="ECO:0000256" key="4">
    <source>
        <dbReference type="SAM" id="MobiDB-lite"/>
    </source>
</evidence>
<dbReference type="PANTHER" id="PTHR44688:SF16">
    <property type="entry name" value="DNA-BINDING TRANSCRIPTIONAL ACTIVATOR DEVR_DOSR"/>
    <property type="match status" value="1"/>
</dbReference>
<dbReference type="InterPro" id="IPR000792">
    <property type="entry name" value="Tscrpt_reg_LuxR_C"/>
</dbReference>
<keyword evidence="1" id="KW-0805">Transcription regulation</keyword>
<feature type="region of interest" description="Disordered" evidence="4">
    <location>
        <begin position="815"/>
        <end position="835"/>
    </location>
</feature>
<evidence type="ECO:0000256" key="1">
    <source>
        <dbReference type="ARBA" id="ARBA00023015"/>
    </source>
</evidence>